<feature type="domain" description="HicB-like antitoxin of toxin-antitoxin system" evidence="1">
    <location>
        <begin position="4"/>
        <end position="124"/>
    </location>
</feature>
<dbReference type="RefSeq" id="WP_055975283.1">
    <property type="nucleotide sequence ID" value="NZ_BAABEG010000001.1"/>
</dbReference>
<dbReference type="SUPFAM" id="SSF47598">
    <property type="entry name" value="Ribbon-helix-helix"/>
    <property type="match status" value="1"/>
</dbReference>
<comment type="caution">
    <text evidence="2">The sequence shown here is derived from an EMBL/GenBank/DDBJ whole genome shotgun (WGS) entry which is preliminary data.</text>
</comment>
<gene>
    <name evidence="2" type="ORF">GGR00_003455</name>
</gene>
<dbReference type="SUPFAM" id="SSF143100">
    <property type="entry name" value="TTHA1013/TTHA0281-like"/>
    <property type="match status" value="1"/>
</dbReference>
<dbReference type="AlphaFoldDB" id="A0A7X0KM13"/>
<dbReference type="Pfam" id="PF15919">
    <property type="entry name" value="HicB_lk_antitox"/>
    <property type="match status" value="1"/>
</dbReference>
<dbReference type="GO" id="GO:0006355">
    <property type="term" value="P:regulation of DNA-templated transcription"/>
    <property type="evidence" value="ECO:0007669"/>
    <property type="project" value="InterPro"/>
</dbReference>
<dbReference type="Proteomes" id="UP000536262">
    <property type="component" value="Unassembled WGS sequence"/>
</dbReference>
<organism evidence="2 3">
    <name type="scientific">Aminobacter aganoensis</name>
    <dbReference type="NCBI Taxonomy" id="83264"/>
    <lineage>
        <taxon>Bacteria</taxon>
        <taxon>Pseudomonadati</taxon>
        <taxon>Pseudomonadota</taxon>
        <taxon>Alphaproteobacteria</taxon>
        <taxon>Hyphomicrobiales</taxon>
        <taxon>Phyllobacteriaceae</taxon>
        <taxon>Aminobacter</taxon>
    </lineage>
</organism>
<dbReference type="InterPro" id="IPR010985">
    <property type="entry name" value="Ribbon_hlx_hlx"/>
</dbReference>
<protein>
    <submittedName>
        <fullName evidence="2">Putative RNase H-like HicB family nuclease</fullName>
    </submittedName>
</protein>
<dbReference type="InterPro" id="IPR051404">
    <property type="entry name" value="TA_system_antitoxin"/>
</dbReference>
<sequence>MANYIALIHKDADSDYGVSFPDFPGCVSAGPTLDEARAGAEEALALHIEGMMEDGEPIPEPTSLEDVMGVAENRDGVAVLVKAPPLDQRSIRVNVTFSEDVLKQIDLFAQQSGYTRSGFLAVAAKHEIEREEKRKARG</sequence>
<dbReference type="PANTHER" id="PTHR34504:SF2">
    <property type="entry name" value="UPF0150 PROTEIN SSL0259"/>
    <property type="match status" value="1"/>
</dbReference>
<dbReference type="PANTHER" id="PTHR34504">
    <property type="entry name" value="ANTITOXIN HICB"/>
    <property type="match status" value="1"/>
</dbReference>
<keyword evidence="3" id="KW-1185">Reference proteome</keyword>
<accession>A0A7X0KM13</accession>
<evidence type="ECO:0000259" key="1">
    <source>
        <dbReference type="Pfam" id="PF15919"/>
    </source>
</evidence>
<dbReference type="EMBL" id="JACHOU010000008">
    <property type="protein sequence ID" value="MBB6355651.1"/>
    <property type="molecule type" value="Genomic_DNA"/>
</dbReference>
<proteinExistence type="predicted"/>
<name>A0A7X0KM13_9HYPH</name>
<evidence type="ECO:0000313" key="3">
    <source>
        <dbReference type="Proteomes" id="UP000536262"/>
    </source>
</evidence>
<dbReference type="InterPro" id="IPR035069">
    <property type="entry name" value="TTHA1013/TTHA0281-like"/>
</dbReference>
<dbReference type="Gene3D" id="3.30.160.250">
    <property type="match status" value="1"/>
</dbReference>
<reference evidence="2 3" key="1">
    <citation type="submission" date="2020-08" db="EMBL/GenBank/DDBJ databases">
        <title>Genomic Encyclopedia of Type Strains, Phase IV (KMG-IV): sequencing the most valuable type-strain genomes for metagenomic binning, comparative biology and taxonomic classification.</title>
        <authorList>
            <person name="Goeker M."/>
        </authorList>
    </citation>
    <scope>NUCLEOTIDE SEQUENCE [LARGE SCALE GENOMIC DNA]</scope>
    <source>
        <strain evidence="2 3">DSM 7051</strain>
    </source>
</reference>
<dbReference type="InterPro" id="IPR031807">
    <property type="entry name" value="HicB-like"/>
</dbReference>
<evidence type="ECO:0000313" key="2">
    <source>
        <dbReference type="EMBL" id="MBB6355651.1"/>
    </source>
</evidence>
<dbReference type="CDD" id="cd22231">
    <property type="entry name" value="RHH_NikR_HicB-like"/>
    <property type="match status" value="1"/>
</dbReference>